<protein>
    <recommendedName>
        <fullName evidence="7">L-glutamate gamma-semialdehyde dehydrogenase</fullName>
        <ecNumber evidence="3">1.2.1.88</ecNumber>
    </recommendedName>
    <alternativeName>
        <fullName evidence="7">L-glutamate gamma-semialdehyde dehydrogenase</fullName>
    </alternativeName>
</protein>
<dbReference type="CDD" id="cd07123">
    <property type="entry name" value="ALDH_F4-17_P5CDH"/>
    <property type="match status" value="1"/>
</dbReference>
<evidence type="ECO:0000256" key="8">
    <source>
        <dbReference type="ARBA" id="ARBA00048142"/>
    </source>
</evidence>
<evidence type="ECO:0000256" key="5">
    <source>
        <dbReference type="ARBA" id="ARBA00023027"/>
    </source>
</evidence>
<keyword evidence="6" id="KW-0642">Proline metabolism</keyword>
<dbReference type="Gene3D" id="3.40.605.10">
    <property type="entry name" value="Aldehyde Dehydrogenase, Chain A, domain 1"/>
    <property type="match status" value="1"/>
</dbReference>
<comment type="caution">
    <text evidence="10">The sequence shown here is derived from an EMBL/GenBank/DDBJ whole genome shotgun (WGS) entry which is preliminary data.</text>
</comment>
<dbReference type="GO" id="GO:0010133">
    <property type="term" value="P:L-proline catabolic process to L-glutamate"/>
    <property type="evidence" value="ECO:0007669"/>
    <property type="project" value="UniProtKB-UniPathway"/>
</dbReference>
<dbReference type="PANTHER" id="PTHR42862">
    <property type="entry name" value="DELTA-1-PYRROLINE-5-CARBOXYLATE DEHYDROGENASE 1, ISOFORM A-RELATED"/>
    <property type="match status" value="1"/>
</dbReference>
<dbReference type="InterPro" id="IPR015590">
    <property type="entry name" value="Aldehyde_DH_dom"/>
</dbReference>
<dbReference type="Proteomes" id="UP000317624">
    <property type="component" value="Unassembled WGS sequence"/>
</dbReference>
<accession>A0A558BPQ1</accession>
<dbReference type="GO" id="GO:0009898">
    <property type="term" value="C:cytoplasmic side of plasma membrane"/>
    <property type="evidence" value="ECO:0007669"/>
    <property type="project" value="TreeGrafter"/>
</dbReference>
<gene>
    <name evidence="10" type="primary">pruA</name>
    <name evidence="10" type="ORF">FNT36_19885</name>
</gene>
<dbReference type="OrthoDB" id="6882680at2"/>
<dbReference type="InterPro" id="IPR016161">
    <property type="entry name" value="Ald_DH/histidinol_DH"/>
</dbReference>
<evidence type="ECO:0000256" key="4">
    <source>
        <dbReference type="ARBA" id="ARBA00023002"/>
    </source>
</evidence>
<dbReference type="InterPro" id="IPR016160">
    <property type="entry name" value="Ald_DH_CS_CYS"/>
</dbReference>
<evidence type="ECO:0000256" key="3">
    <source>
        <dbReference type="ARBA" id="ARBA00012884"/>
    </source>
</evidence>
<comment type="similarity">
    <text evidence="2">Belongs to the aldehyde dehydrogenase family.</text>
</comment>
<keyword evidence="11" id="KW-1185">Reference proteome</keyword>
<dbReference type="NCBIfam" id="TIGR01236">
    <property type="entry name" value="D1pyr5carbox1"/>
    <property type="match status" value="1"/>
</dbReference>
<dbReference type="InterPro" id="IPR050485">
    <property type="entry name" value="Proline_metab_enzyme"/>
</dbReference>
<dbReference type="InterPro" id="IPR016162">
    <property type="entry name" value="Ald_DH_N"/>
</dbReference>
<keyword evidence="5" id="KW-0520">NAD</keyword>
<evidence type="ECO:0000313" key="11">
    <source>
        <dbReference type="Proteomes" id="UP000317624"/>
    </source>
</evidence>
<organism evidence="10 11">
    <name type="scientific">Hymenobacter setariae</name>
    <dbReference type="NCBI Taxonomy" id="2594794"/>
    <lineage>
        <taxon>Bacteria</taxon>
        <taxon>Pseudomonadati</taxon>
        <taxon>Bacteroidota</taxon>
        <taxon>Cytophagia</taxon>
        <taxon>Cytophagales</taxon>
        <taxon>Hymenobacteraceae</taxon>
        <taxon>Hymenobacter</taxon>
    </lineage>
</organism>
<comment type="catalytic activity">
    <reaction evidence="8">
        <text>L-glutamate 5-semialdehyde + NAD(+) + H2O = L-glutamate + NADH + 2 H(+)</text>
        <dbReference type="Rhea" id="RHEA:30235"/>
        <dbReference type="ChEBI" id="CHEBI:15377"/>
        <dbReference type="ChEBI" id="CHEBI:15378"/>
        <dbReference type="ChEBI" id="CHEBI:29985"/>
        <dbReference type="ChEBI" id="CHEBI:57540"/>
        <dbReference type="ChEBI" id="CHEBI:57945"/>
        <dbReference type="ChEBI" id="CHEBI:58066"/>
        <dbReference type="EC" id="1.2.1.88"/>
    </reaction>
</comment>
<evidence type="ECO:0000313" key="10">
    <source>
        <dbReference type="EMBL" id="TVT38453.1"/>
    </source>
</evidence>
<evidence type="ECO:0000259" key="9">
    <source>
        <dbReference type="Pfam" id="PF00171"/>
    </source>
</evidence>
<dbReference type="InterPro" id="IPR016163">
    <property type="entry name" value="Ald_DH_C"/>
</dbReference>
<evidence type="ECO:0000256" key="6">
    <source>
        <dbReference type="ARBA" id="ARBA00023062"/>
    </source>
</evidence>
<dbReference type="InterPro" id="IPR005931">
    <property type="entry name" value="P5CDH/ALDH4A1"/>
</dbReference>
<dbReference type="AlphaFoldDB" id="A0A558BPQ1"/>
<proteinExistence type="inferred from homology"/>
<dbReference type="EMBL" id="VMRJ01000005">
    <property type="protein sequence ID" value="TVT38453.1"/>
    <property type="molecule type" value="Genomic_DNA"/>
</dbReference>
<dbReference type="SUPFAM" id="SSF53720">
    <property type="entry name" value="ALDH-like"/>
    <property type="match status" value="1"/>
</dbReference>
<dbReference type="PANTHER" id="PTHR42862:SF1">
    <property type="entry name" value="DELTA-1-PYRROLINE-5-CARBOXYLATE DEHYDROGENASE 2, ISOFORM A-RELATED"/>
    <property type="match status" value="1"/>
</dbReference>
<dbReference type="RefSeq" id="WP_144851337.1">
    <property type="nucleotide sequence ID" value="NZ_VMRJ01000005.1"/>
</dbReference>
<sequence length="555" mass="60989">MSNAFFQVPKPLNEPVKGYAPNSPERAELLLEIKRLKQFERDIPMHIGGQEVRTGRTISLHPPHDHQHTLGHFHEGDAAHVTQAIEAALAARSAWANLPWEERAAIFLKAADLLAGPYRARINAATMLGQSKNAFQAEIDAACELIDFFRFNVYFMQEIYRQQPESAPGMWNRLEHRPLEGFVFALTPFNFTSIAANLPASVAMMGNVVVWKPAYPQIYSAQVLMELFEEAGVPAGVINLIYVDGPVAGDVIFKHRDFAGIHFTGSTKVFQTIWQEIGQNLPNYKSYPRIVGETGGKDFIVAHPSAKAKAVATGITRGAFEYQGQKCSAASRVYLPSNLADEILGYVKQDLASIKMGDVEDFTNFVNAVITEASFDKLARYIDGAKNDSDAEIVAGGGYDKSKGYFVEPTVILAKTPKYVTMCDELFGPVVTVYVYDEKEFEATLDLVDSTSPYALTGAIFAQDRYAIDLATKRLVNAAGNFYINDKPTGAVVGQQPFGGARASGTNDKAGSALNLQRWVSPRAIKETFNPPTDYPYPFMGAAPKEDLNLDKGGF</sequence>
<dbReference type="PROSITE" id="PS00070">
    <property type="entry name" value="ALDEHYDE_DEHYDR_CYS"/>
    <property type="match status" value="1"/>
</dbReference>
<dbReference type="UniPathway" id="UPA00261">
    <property type="reaction ID" value="UER00374"/>
</dbReference>
<evidence type="ECO:0000256" key="2">
    <source>
        <dbReference type="ARBA" id="ARBA00009986"/>
    </source>
</evidence>
<evidence type="ECO:0000256" key="1">
    <source>
        <dbReference type="ARBA" id="ARBA00004786"/>
    </source>
</evidence>
<name>A0A558BPQ1_9BACT</name>
<comment type="pathway">
    <text evidence="1">Amino-acid degradation; L-proline degradation into L-glutamate; L-glutamate from L-proline: step 2/2.</text>
</comment>
<dbReference type="Pfam" id="PF00171">
    <property type="entry name" value="Aldedh"/>
    <property type="match status" value="1"/>
</dbReference>
<dbReference type="FunFam" id="3.40.309.10:FF:000005">
    <property type="entry name" value="1-pyrroline-5-carboxylate dehydrogenase 1"/>
    <property type="match status" value="1"/>
</dbReference>
<dbReference type="FunFam" id="3.40.605.10:FF:000006">
    <property type="entry name" value="1-pyrroline-5-carboxylate dehydrogenase"/>
    <property type="match status" value="1"/>
</dbReference>
<dbReference type="GO" id="GO:0003842">
    <property type="term" value="F:L-glutamate gamma-semialdehyde dehydrogenase activity"/>
    <property type="evidence" value="ECO:0007669"/>
    <property type="project" value="UniProtKB-EC"/>
</dbReference>
<evidence type="ECO:0000256" key="7">
    <source>
        <dbReference type="ARBA" id="ARBA00032259"/>
    </source>
</evidence>
<reference evidence="10 11" key="1">
    <citation type="submission" date="2019-07" db="EMBL/GenBank/DDBJ databases">
        <title>Hymenobacter sp. straun FUR1 Genome sequencing and assembly.</title>
        <authorList>
            <person name="Chhetri G."/>
        </authorList>
    </citation>
    <scope>NUCLEOTIDE SEQUENCE [LARGE SCALE GENOMIC DNA]</scope>
    <source>
        <strain evidence="10 11">Fur1</strain>
    </source>
</reference>
<keyword evidence="4 10" id="KW-0560">Oxidoreductase</keyword>
<dbReference type="EC" id="1.2.1.88" evidence="3"/>
<dbReference type="GO" id="GO:0004657">
    <property type="term" value="F:proline dehydrogenase activity"/>
    <property type="evidence" value="ECO:0007669"/>
    <property type="project" value="UniProtKB-ARBA"/>
</dbReference>
<dbReference type="Gene3D" id="3.40.309.10">
    <property type="entry name" value="Aldehyde Dehydrogenase, Chain A, domain 2"/>
    <property type="match status" value="1"/>
</dbReference>
<feature type="domain" description="Aldehyde dehydrogenase" evidence="9">
    <location>
        <begin position="56"/>
        <end position="513"/>
    </location>
</feature>